<dbReference type="InterPro" id="IPR019004">
    <property type="entry name" value="YqeY/Aim41"/>
</dbReference>
<evidence type="ECO:0000313" key="2">
    <source>
        <dbReference type="Proteomes" id="UP001060164"/>
    </source>
</evidence>
<dbReference type="SUPFAM" id="SSF89095">
    <property type="entry name" value="GatB/YqeY motif"/>
    <property type="match status" value="1"/>
</dbReference>
<dbReference type="EMBL" id="CP102290">
    <property type="protein sequence ID" value="UWP60702.1"/>
    <property type="molecule type" value="Genomic_DNA"/>
</dbReference>
<dbReference type="Gene3D" id="1.10.1510.10">
    <property type="entry name" value="Uncharacterised protein YqeY/AIM41 PF09424, N-terminal domain"/>
    <property type="match status" value="1"/>
</dbReference>
<organism evidence="1 2">
    <name type="scientific">Ruminococcus gauvreauii</name>
    <dbReference type="NCBI Taxonomy" id="438033"/>
    <lineage>
        <taxon>Bacteria</taxon>
        <taxon>Bacillati</taxon>
        <taxon>Bacillota</taxon>
        <taxon>Clostridia</taxon>
        <taxon>Eubacteriales</taxon>
        <taxon>Oscillospiraceae</taxon>
        <taxon>Ruminococcus</taxon>
    </lineage>
</organism>
<dbReference type="Gene3D" id="1.10.10.410">
    <property type="match status" value="1"/>
</dbReference>
<proteinExistence type="predicted"/>
<dbReference type="InterPro" id="IPR023168">
    <property type="entry name" value="GatB_Yqey_C_2"/>
</dbReference>
<keyword evidence="2" id="KW-1185">Reference proteome</keyword>
<dbReference type="RefSeq" id="WP_028530382.1">
    <property type="nucleotide sequence ID" value="NZ_CABLBR010000002.1"/>
</dbReference>
<accession>A0ABY5VK37</accession>
<dbReference type="InterPro" id="IPR042184">
    <property type="entry name" value="YqeY/Aim41_N"/>
</dbReference>
<evidence type="ECO:0000313" key="1">
    <source>
        <dbReference type="EMBL" id="UWP60702.1"/>
    </source>
</evidence>
<sequence length="145" mass="16146">MQLEQLRKDMVTAMKARDKVRKEAISSVVAAVKKAAIDEGCREDISEELVDRVILKEMKTVKEQVDTCPDERADLKAEYQARYEIISEYAPKLLSAEEVKAVLTEKFADVIATKNKGQIMKAVMAELKGKADGKVINQVVSELCG</sequence>
<dbReference type="Proteomes" id="UP001060164">
    <property type="component" value="Chromosome"/>
</dbReference>
<dbReference type="PANTHER" id="PTHR28055">
    <property type="entry name" value="ALTERED INHERITANCE OF MITOCHONDRIA PROTEIN 41, MITOCHONDRIAL"/>
    <property type="match status" value="1"/>
</dbReference>
<dbReference type="Pfam" id="PF09424">
    <property type="entry name" value="YqeY"/>
    <property type="match status" value="1"/>
</dbReference>
<dbReference type="InterPro" id="IPR003789">
    <property type="entry name" value="Asn/Gln_tRNA_amidoTrase-B-like"/>
</dbReference>
<name>A0ABY5VK37_9FIRM</name>
<protein>
    <submittedName>
        <fullName evidence="1">GatB/YqeY domain-containing protein</fullName>
    </submittedName>
</protein>
<gene>
    <name evidence="1" type="ORF">NQ502_06625</name>
</gene>
<dbReference type="PANTHER" id="PTHR28055:SF1">
    <property type="entry name" value="ALTERED INHERITANCE OF MITOCHONDRIA PROTEIN 41, MITOCHONDRIAL"/>
    <property type="match status" value="1"/>
</dbReference>
<reference evidence="1" key="1">
    <citation type="journal article" date="2022" name="Cell">
        <title>Design, construction, and in vivo augmentation of a complex gut microbiome.</title>
        <authorList>
            <person name="Cheng A.G."/>
            <person name="Ho P.Y."/>
            <person name="Aranda-Diaz A."/>
            <person name="Jain S."/>
            <person name="Yu F.B."/>
            <person name="Meng X."/>
            <person name="Wang M."/>
            <person name="Iakiviak M."/>
            <person name="Nagashima K."/>
            <person name="Zhao A."/>
            <person name="Murugkar P."/>
            <person name="Patil A."/>
            <person name="Atabakhsh K."/>
            <person name="Weakley A."/>
            <person name="Yan J."/>
            <person name="Brumbaugh A.R."/>
            <person name="Higginbottom S."/>
            <person name="Dimas A."/>
            <person name="Shiver A.L."/>
            <person name="Deutschbauer A."/>
            <person name="Neff N."/>
            <person name="Sonnenburg J.L."/>
            <person name="Huang K.C."/>
            <person name="Fischbach M.A."/>
        </authorList>
    </citation>
    <scope>NUCLEOTIDE SEQUENCE</scope>
    <source>
        <strain evidence="1">DSM 19829</strain>
    </source>
</reference>